<dbReference type="PANTHER" id="PTHR37305">
    <property type="entry name" value="INTEGRAL MEMBRANE PROTEIN-RELATED"/>
    <property type="match status" value="1"/>
</dbReference>
<feature type="transmembrane region" description="Helical" evidence="1">
    <location>
        <begin position="100"/>
        <end position="127"/>
    </location>
</feature>
<keyword evidence="1" id="KW-0472">Membrane</keyword>
<feature type="transmembrane region" description="Helical" evidence="1">
    <location>
        <begin position="20"/>
        <end position="39"/>
    </location>
</feature>
<sequence>MLINAIRAENLKSRHSNMWVAVLILPLLTAAIGAIIYGINASANLYDGAVWQQLWLQTGLFYGYFFFPILIAICASYLWRLEHTNHNWNSLMTTPVPRSTIFIAKLVVLAKSILAAQVLLMVFIIIVGKVVFRFEQPIPINMLWWLFMGWFSALSVGAVQLYLSMRIRSFAVPVGLAVCLSIGGLAFHIAGLSEMFPYSQIILGLSSQDEVLPIDSITTLVPMVLVYTVLFVILATNHLKKADVVAG</sequence>
<feature type="transmembrane region" description="Helical" evidence="1">
    <location>
        <begin position="142"/>
        <end position="163"/>
    </location>
</feature>
<protein>
    <submittedName>
        <fullName evidence="2">ABC-2 family transporter protein</fullName>
    </submittedName>
</protein>
<dbReference type="PANTHER" id="PTHR37305:SF1">
    <property type="entry name" value="MEMBRANE PROTEIN"/>
    <property type="match status" value="1"/>
</dbReference>
<dbReference type="CDD" id="cd21809">
    <property type="entry name" value="ABC-2_lan_permease-like"/>
    <property type="match status" value="1"/>
</dbReference>
<dbReference type="EMBL" id="CACRUA010000030">
    <property type="protein sequence ID" value="VYU58332.1"/>
    <property type="molecule type" value="Genomic_DNA"/>
</dbReference>
<name>A0A6N3G188_CLOSY</name>
<reference evidence="2" key="1">
    <citation type="submission" date="2019-11" db="EMBL/GenBank/DDBJ databases">
        <authorList>
            <person name="Feng L."/>
        </authorList>
    </citation>
    <scope>NUCLEOTIDE SEQUENCE</scope>
    <source>
        <strain evidence="2">CsymbiosumLFYP84</strain>
    </source>
</reference>
<feature type="transmembrane region" description="Helical" evidence="1">
    <location>
        <begin position="59"/>
        <end position="79"/>
    </location>
</feature>
<gene>
    <name evidence="2" type="ORF">CSLFYP84_02810</name>
</gene>
<evidence type="ECO:0000313" key="2">
    <source>
        <dbReference type="EMBL" id="VYU58332.1"/>
    </source>
</evidence>
<keyword evidence="1" id="KW-1133">Transmembrane helix</keyword>
<evidence type="ECO:0000256" key="1">
    <source>
        <dbReference type="SAM" id="Phobius"/>
    </source>
</evidence>
<organism evidence="2">
    <name type="scientific">Clostridium symbiosum</name>
    <name type="common">Bacteroides symbiosus</name>
    <dbReference type="NCBI Taxonomy" id="1512"/>
    <lineage>
        <taxon>Bacteria</taxon>
        <taxon>Bacillati</taxon>
        <taxon>Bacillota</taxon>
        <taxon>Clostridia</taxon>
        <taxon>Lachnospirales</taxon>
        <taxon>Lachnospiraceae</taxon>
        <taxon>Otoolea</taxon>
    </lineage>
</organism>
<accession>A0A6N3G188</accession>
<keyword evidence="1" id="KW-0812">Transmembrane</keyword>
<feature type="transmembrane region" description="Helical" evidence="1">
    <location>
        <begin position="211"/>
        <end position="234"/>
    </location>
</feature>
<feature type="transmembrane region" description="Helical" evidence="1">
    <location>
        <begin position="170"/>
        <end position="191"/>
    </location>
</feature>
<proteinExistence type="predicted"/>
<dbReference type="Pfam" id="PF12730">
    <property type="entry name" value="ABC2_membrane_4"/>
    <property type="match status" value="1"/>
</dbReference>
<dbReference type="AlphaFoldDB" id="A0A6N3G188"/>
<dbReference type="RefSeq" id="WP_087150672.1">
    <property type="nucleotide sequence ID" value="NZ_CACRUA010000030.1"/>
</dbReference>